<dbReference type="CDD" id="cd05154">
    <property type="entry name" value="ACAD10_11_N-like"/>
    <property type="match status" value="1"/>
</dbReference>
<dbReference type="Pfam" id="PF01636">
    <property type="entry name" value="APH"/>
    <property type="match status" value="1"/>
</dbReference>
<dbReference type="PANTHER" id="PTHR47829:SF1">
    <property type="entry name" value="HAD FAMILY PHOSPHATASE"/>
    <property type="match status" value="1"/>
</dbReference>
<evidence type="ECO:0000313" key="3">
    <source>
        <dbReference type="Proteomes" id="UP000431401"/>
    </source>
</evidence>
<organism evidence="2 3">
    <name type="scientific">Nocardia aurantia</name>
    <dbReference type="NCBI Taxonomy" id="2585199"/>
    <lineage>
        <taxon>Bacteria</taxon>
        <taxon>Bacillati</taxon>
        <taxon>Actinomycetota</taxon>
        <taxon>Actinomycetes</taxon>
        <taxon>Mycobacteriales</taxon>
        <taxon>Nocardiaceae</taxon>
        <taxon>Nocardia</taxon>
    </lineage>
</organism>
<comment type="caution">
    <text evidence="2">The sequence shown here is derived from an EMBL/GenBank/DDBJ whole genome shotgun (WGS) entry which is preliminary data.</text>
</comment>
<reference evidence="2 3" key="1">
    <citation type="submission" date="2019-10" db="EMBL/GenBank/DDBJ databases">
        <title>Nocardia macrotermitis sp. nov. and Nocardia aurantia sp. nov., isolated from the gut of fungus growing-termite Macrotermes natalensis.</title>
        <authorList>
            <person name="Benndorf R."/>
            <person name="Schwitalla J."/>
            <person name="Martin K."/>
            <person name="De Beer W."/>
            <person name="Kaster A.-K."/>
            <person name="Vollmers J."/>
            <person name="Poulsen M."/>
            <person name="Beemelmanns C."/>
        </authorList>
    </citation>
    <scope>NUCLEOTIDE SEQUENCE [LARGE SCALE GENOMIC DNA]</scope>
    <source>
        <strain evidence="2 3">RB56</strain>
    </source>
</reference>
<keyword evidence="3" id="KW-1185">Reference proteome</keyword>
<keyword evidence="2" id="KW-0808">Transferase</keyword>
<accession>A0A7K0DJA2</accession>
<protein>
    <submittedName>
        <fullName evidence="2">Putative aminoglycoside phosphotransferase</fullName>
        <ecNumber evidence="2">2.7.1.-</ecNumber>
    </submittedName>
</protein>
<dbReference type="PANTHER" id="PTHR47829">
    <property type="entry name" value="HYDROLASE, PUTATIVE (AFU_ORTHOLOGUE AFUA_1G12880)-RELATED"/>
    <property type="match status" value="1"/>
</dbReference>
<sequence>MADAFSWGSGMVQNVGMTVVQPAGVDREVVDFAVVGSWMEEQGLPGGEFEEVVALGGGTQNVMLRFRRGGRDYVLRRGPKHLRPKSNDVIRREARLLGALAGTDVRAPRVIAACADESVLGAVFYLMEPITGFNPQTELPPLYAADADLRRRMGLSAVEAIARLGSVDYVALGLTDYGKPDGFLERQVPRWLSELESYAANDGYPGPEIPGVRRVGDWLERHRPLEWSPGILHGDCHLANVMFHYDRPEVAALVDWEMSTIGDPLLDLGWQLATRSEPGTAGAGLFGKLGEVGGLPTAEEMIAEYGRFSDRDLGHVTWYTVLACFKLGIVLEGTHARAFAGKAPKRVGEFLHAITLELFEQANGLIE</sequence>
<name>A0A7K0DJA2_9NOCA</name>
<dbReference type="EC" id="2.7.1.-" evidence="2"/>
<feature type="domain" description="Aminoglycoside phosphotransferase" evidence="1">
    <location>
        <begin position="52"/>
        <end position="279"/>
    </location>
</feature>
<dbReference type="Gene3D" id="3.90.1200.10">
    <property type="match status" value="1"/>
</dbReference>
<dbReference type="InterPro" id="IPR052898">
    <property type="entry name" value="ACAD10-like"/>
</dbReference>
<dbReference type="AlphaFoldDB" id="A0A7K0DJA2"/>
<dbReference type="InterPro" id="IPR002575">
    <property type="entry name" value="Aminoglycoside_PTrfase"/>
</dbReference>
<dbReference type="Proteomes" id="UP000431401">
    <property type="component" value="Unassembled WGS sequence"/>
</dbReference>
<evidence type="ECO:0000313" key="2">
    <source>
        <dbReference type="EMBL" id="MQY25738.1"/>
    </source>
</evidence>
<gene>
    <name evidence="2" type="ORF">NRB56_12960</name>
</gene>
<proteinExistence type="predicted"/>
<dbReference type="EMBL" id="WEGI01000002">
    <property type="protein sequence ID" value="MQY25738.1"/>
    <property type="molecule type" value="Genomic_DNA"/>
</dbReference>
<dbReference type="GO" id="GO:0016740">
    <property type="term" value="F:transferase activity"/>
    <property type="evidence" value="ECO:0007669"/>
    <property type="project" value="UniProtKB-KW"/>
</dbReference>
<dbReference type="InterPro" id="IPR011009">
    <property type="entry name" value="Kinase-like_dom_sf"/>
</dbReference>
<evidence type="ECO:0000259" key="1">
    <source>
        <dbReference type="Pfam" id="PF01636"/>
    </source>
</evidence>
<dbReference type="Gene3D" id="3.30.200.20">
    <property type="entry name" value="Phosphorylase Kinase, domain 1"/>
    <property type="match status" value="1"/>
</dbReference>
<dbReference type="SUPFAM" id="SSF56112">
    <property type="entry name" value="Protein kinase-like (PK-like)"/>
    <property type="match status" value="1"/>
</dbReference>
<dbReference type="InterPro" id="IPR041726">
    <property type="entry name" value="ACAD10_11_N"/>
</dbReference>